<dbReference type="Proteomes" id="UP001059596">
    <property type="component" value="Unassembled WGS sequence"/>
</dbReference>
<proteinExistence type="predicted"/>
<dbReference type="AlphaFoldDB" id="A0A9P9YND0"/>
<reference evidence="2" key="1">
    <citation type="journal article" date="2023" name="Genome Biol. Evol.">
        <title>Long-read-based Genome Assembly of Drosophila gunungcola Reveals Fewer Chemosensory Genes in Flower-breeding Species.</title>
        <authorList>
            <person name="Negi A."/>
            <person name="Liao B.Y."/>
            <person name="Yeh S.D."/>
        </authorList>
    </citation>
    <scope>NUCLEOTIDE SEQUENCE</scope>
    <source>
        <strain evidence="2">Sukarami</strain>
    </source>
</reference>
<protein>
    <submittedName>
        <fullName evidence="2">Uncharacterized protein</fullName>
    </submittedName>
</protein>
<comment type="caution">
    <text evidence="2">The sequence shown here is derived from an EMBL/GenBank/DDBJ whole genome shotgun (WGS) entry which is preliminary data.</text>
</comment>
<evidence type="ECO:0000313" key="3">
    <source>
        <dbReference type="Proteomes" id="UP001059596"/>
    </source>
</evidence>
<evidence type="ECO:0000256" key="1">
    <source>
        <dbReference type="SAM" id="MobiDB-lite"/>
    </source>
</evidence>
<name>A0A9P9YND0_9MUSC</name>
<keyword evidence="3" id="KW-1185">Reference proteome</keyword>
<evidence type="ECO:0000313" key="2">
    <source>
        <dbReference type="EMBL" id="KAI8039913.1"/>
    </source>
</evidence>
<organism evidence="2 3">
    <name type="scientific">Drosophila gunungcola</name>
    <name type="common">fruit fly</name>
    <dbReference type="NCBI Taxonomy" id="103775"/>
    <lineage>
        <taxon>Eukaryota</taxon>
        <taxon>Metazoa</taxon>
        <taxon>Ecdysozoa</taxon>
        <taxon>Arthropoda</taxon>
        <taxon>Hexapoda</taxon>
        <taxon>Insecta</taxon>
        <taxon>Pterygota</taxon>
        <taxon>Neoptera</taxon>
        <taxon>Endopterygota</taxon>
        <taxon>Diptera</taxon>
        <taxon>Brachycera</taxon>
        <taxon>Muscomorpha</taxon>
        <taxon>Ephydroidea</taxon>
        <taxon>Drosophilidae</taxon>
        <taxon>Drosophila</taxon>
        <taxon>Sophophora</taxon>
    </lineage>
</organism>
<dbReference type="EMBL" id="JAMKOV010000005">
    <property type="protein sequence ID" value="KAI8039913.1"/>
    <property type="molecule type" value="Genomic_DNA"/>
</dbReference>
<sequence>MEETFAQQLDEMETLYGGTLIVSMPSDTLQRDHFTGSTRSSLSSRNELSRQWIERSEGGGGEQEQKKKQKEKERQEQQQD</sequence>
<feature type="region of interest" description="Disordered" evidence="1">
    <location>
        <begin position="31"/>
        <end position="80"/>
    </location>
</feature>
<feature type="compositionally biased region" description="Basic and acidic residues" evidence="1">
    <location>
        <begin position="52"/>
        <end position="80"/>
    </location>
</feature>
<gene>
    <name evidence="2" type="ORF">M5D96_007338</name>
</gene>
<accession>A0A9P9YND0</accession>
<feature type="compositionally biased region" description="Low complexity" evidence="1">
    <location>
        <begin position="37"/>
        <end position="50"/>
    </location>
</feature>